<gene>
    <name evidence="3" type="ORF">F5I99_11970</name>
</gene>
<feature type="domain" description="DUF294" evidence="2">
    <location>
        <begin position="229"/>
        <end position="368"/>
    </location>
</feature>
<dbReference type="RefSeq" id="WP_151056302.1">
    <property type="nucleotide sequence ID" value="NZ_CP044222.1"/>
</dbReference>
<dbReference type="Pfam" id="PF03445">
    <property type="entry name" value="DUF294"/>
    <property type="match status" value="1"/>
</dbReference>
<organism evidence="3 4">
    <name type="scientific">Nitrincola iocasae</name>
    <dbReference type="NCBI Taxonomy" id="2614693"/>
    <lineage>
        <taxon>Bacteria</taxon>
        <taxon>Pseudomonadati</taxon>
        <taxon>Pseudomonadota</taxon>
        <taxon>Gammaproteobacteria</taxon>
        <taxon>Oceanospirillales</taxon>
        <taxon>Oceanospirillaceae</taxon>
        <taxon>Nitrincola</taxon>
    </lineage>
</organism>
<dbReference type="AlphaFoldDB" id="A0A5J6LEV0"/>
<sequence length="370" mass="42235">MAQTNWRILFSHEGLPNTNAWPECLDSLKQAFACVNEQTSMAEMKAWQPTLVRALQQLDLPAWRISQVISDHNDWIYRYTLRESLSEMQQQGWGVPPCDYCVLTLGSGARHESLLSPDQDNAMIIENYPETRHNEIDTWFQALGERFTDKLDVAGIPLCRGHVMARWPLWRKSLDEWCEQMHLWSRRRTVKLVQLSNILLDFQPVYGQFALAEKFRQALLELMPGAGLFLDEMNELQKETTVALDRLDRLSSDGQDAPHQQAINLKRQGLLPMQAALRLMALRKGLAAVDCKGRLAMLSQAGYLSADRAVALNDALEYLLSLLLEAQMEAVSLGRKPDGWVDKSKLAPHRRQQLKMALMQIRELQKLAAS</sequence>
<dbReference type="InterPro" id="IPR005105">
    <property type="entry name" value="GlnD_Uridyltrans_N"/>
</dbReference>
<dbReference type="GO" id="GO:0008773">
    <property type="term" value="F:[protein-PII] uridylyltransferase activity"/>
    <property type="evidence" value="ECO:0007669"/>
    <property type="project" value="InterPro"/>
</dbReference>
<dbReference type="Pfam" id="PF10335">
    <property type="entry name" value="DUF294_C"/>
    <property type="match status" value="1"/>
</dbReference>
<evidence type="ECO:0000313" key="4">
    <source>
        <dbReference type="Proteomes" id="UP000325606"/>
    </source>
</evidence>
<dbReference type="KEGG" id="nik:F5I99_11970"/>
<keyword evidence="4" id="KW-1185">Reference proteome</keyword>
<dbReference type="Proteomes" id="UP000325606">
    <property type="component" value="Chromosome"/>
</dbReference>
<proteinExistence type="predicted"/>
<dbReference type="EMBL" id="CP044222">
    <property type="protein sequence ID" value="QEW07164.1"/>
    <property type="molecule type" value="Genomic_DNA"/>
</dbReference>
<evidence type="ECO:0000259" key="2">
    <source>
        <dbReference type="Pfam" id="PF10335"/>
    </source>
</evidence>
<feature type="domain" description="Protein-PII uridylyltransferase N-terminal" evidence="1">
    <location>
        <begin position="49"/>
        <end position="189"/>
    </location>
</feature>
<name>A0A5J6LEV0_9GAMM</name>
<dbReference type="CDD" id="cd05401">
    <property type="entry name" value="NT_GlnE_GlnD_like"/>
    <property type="match status" value="1"/>
</dbReference>
<evidence type="ECO:0000259" key="1">
    <source>
        <dbReference type="Pfam" id="PF03445"/>
    </source>
</evidence>
<reference evidence="3 4" key="1">
    <citation type="submission" date="2019-09" db="EMBL/GenBank/DDBJ databases">
        <title>Nitrincola iocasae sp. nov., a bacterium isolated from the sediment collected at a cold seep field in South China Sea.</title>
        <authorList>
            <person name="Zhang H."/>
            <person name="Wang H."/>
            <person name="Li C."/>
        </authorList>
    </citation>
    <scope>NUCLEOTIDE SEQUENCE [LARGE SCALE GENOMIC DNA]</scope>
    <source>
        <strain evidence="3 4">KXZD1103</strain>
    </source>
</reference>
<dbReference type="InterPro" id="IPR018821">
    <property type="entry name" value="DUF294_put_nucleoTrafse_sb-bd"/>
</dbReference>
<protein>
    <submittedName>
        <fullName evidence="3">Signal transduction protein</fullName>
    </submittedName>
</protein>
<evidence type="ECO:0000313" key="3">
    <source>
        <dbReference type="EMBL" id="QEW07164.1"/>
    </source>
</evidence>
<accession>A0A5J6LEV0</accession>